<dbReference type="SUPFAM" id="SSF53474">
    <property type="entry name" value="alpha/beta-Hydrolases"/>
    <property type="match status" value="1"/>
</dbReference>
<dbReference type="InterPro" id="IPR013094">
    <property type="entry name" value="AB_hydrolase_3"/>
</dbReference>
<dbReference type="GO" id="GO:0016787">
    <property type="term" value="F:hydrolase activity"/>
    <property type="evidence" value="ECO:0007669"/>
    <property type="project" value="UniProtKB-KW"/>
</dbReference>
<comment type="similarity">
    <text evidence="1">Belongs to the 'GDXG' lipolytic enzyme family.</text>
</comment>
<organism evidence="4 5">
    <name type="scientific">Triticum urartu</name>
    <name type="common">Red wild einkorn</name>
    <name type="synonym">Crithodium urartu</name>
    <dbReference type="NCBI Taxonomy" id="4572"/>
    <lineage>
        <taxon>Eukaryota</taxon>
        <taxon>Viridiplantae</taxon>
        <taxon>Streptophyta</taxon>
        <taxon>Embryophyta</taxon>
        <taxon>Tracheophyta</taxon>
        <taxon>Spermatophyta</taxon>
        <taxon>Magnoliopsida</taxon>
        <taxon>Liliopsida</taxon>
        <taxon>Poales</taxon>
        <taxon>Poaceae</taxon>
        <taxon>BOP clade</taxon>
        <taxon>Pooideae</taxon>
        <taxon>Triticodae</taxon>
        <taxon>Triticeae</taxon>
        <taxon>Triticinae</taxon>
        <taxon>Triticum</taxon>
    </lineage>
</organism>
<evidence type="ECO:0000259" key="3">
    <source>
        <dbReference type="Pfam" id="PF07859"/>
    </source>
</evidence>
<dbReference type="RefSeq" id="XP_048530530.1">
    <property type="nucleotide sequence ID" value="XM_048674573.1"/>
</dbReference>
<keyword evidence="2" id="KW-0378">Hydrolase</keyword>
<accession>A0A8R7UJT2</accession>
<dbReference type="Proteomes" id="UP000015106">
    <property type="component" value="Chromosome 5"/>
</dbReference>
<dbReference type="PANTHER" id="PTHR23024">
    <property type="entry name" value="ARYLACETAMIDE DEACETYLASE"/>
    <property type="match status" value="1"/>
</dbReference>
<name>A0A8R7UJT2_TRIUA</name>
<dbReference type="PANTHER" id="PTHR23024:SF656">
    <property type="entry name" value="ALPHA_BETA HYDROLASE FOLD-3 DOMAIN-CONTAINING PROTEIN"/>
    <property type="match status" value="1"/>
</dbReference>
<dbReference type="GeneID" id="125509580"/>
<dbReference type="EnsemblPlants" id="TuG1812G0500002724.01.T01">
    <property type="protein sequence ID" value="TuG1812G0500002724.01.T01.cds282342"/>
    <property type="gene ID" value="TuG1812G0500002724.01"/>
</dbReference>
<dbReference type="PROSITE" id="PS01173">
    <property type="entry name" value="LIPASE_GDXG_HIS"/>
    <property type="match status" value="1"/>
</dbReference>
<reference evidence="4" key="3">
    <citation type="submission" date="2022-06" db="UniProtKB">
        <authorList>
            <consortium name="EnsemblPlants"/>
        </authorList>
    </citation>
    <scope>IDENTIFICATION</scope>
</reference>
<dbReference type="Gramene" id="TuG1812G0500002724.01.T01">
    <property type="protein sequence ID" value="TuG1812G0500002724.01.T01.cds282342"/>
    <property type="gene ID" value="TuG1812G0500002724.01"/>
</dbReference>
<dbReference type="AlphaFoldDB" id="A0A8R7UJT2"/>
<dbReference type="InterPro" id="IPR050466">
    <property type="entry name" value="Carboxylest/Gibb_receptor"/>
</dbReference>
<evidence type="ECO:0000256" key="2">
    <source>
        <dbReference type="ARBA" id="ARBA00022801"/>
    </source>
</evidence>
<proteinExistence type="inferred from homology"/>
<dbReference type="InterPro" id="IPR029058">
    <property type="entry name" value="AB_hydrolase_fold"/>
</dbReference>
<dbReference type="KEGG" id="tua:125509580"/>
<feature type="domain" description="Alpha/beta hydrolase fold-3" evidence="3">
    <location>
        <begin position="74"/>
        <end position="296"/>
    </location>
</feature>
<dbReference type="InterPro" id="IPR002168">
    <property type="entry name" value="Lipase_GDXG_HIS_AS"/>
</dbReference>
<reference evidence="5" key="1">
    <citation type="journal article" date="2013" name="Nature">
        <title>Draft genome of the wheat A-genome progenitor Triticum urartu.</title>
        <authorList>
            <person name="Ling H.Q."/>
            <person name="Zhao S."/>
            <person name="Liu D."/>
            <person name="Wang J."/>
            <person name="Sun H."/>
            <person name="Zhang C."/>
            <person name="Fan H."/>
            <person name="Li D."/>
            <person name="Dong L."/>
            <person name="Tao Y."/>
            <person name="Gao C."/>
            <person name="Wu H."/>
            <person name="Li Y."/>
            <person name="Cui Y."/>
            <person name="Guo X."/>
            <person name="Zheng S."/>
            <person name="Wang B."/>
            <person name="Yu K."/>
            <person name="Liang Q."/>
            <person name="Yang W."/>
            <person name="Lou X."/>
            <person name="Chen J."/>
            <person name="Feng M."/>
            <person name="Jian J."/>
            <person name="Zhang X."/>
            <person name="Luo G."/>
            <person name="Jiang Y."/>
            <person name="Liu J."/>
            <person name="Wang Z."/>
            <person name="Sha Y."/>
            <person name="Zhang B."/>
            <person name="Wu H."/>
            <person name="Tang D."/>
            <person name="Shen Q."/>
            <person name="Xue P."/>
            <person name="Zou S."/>
            <person name="Wang X."/>
            <person name="Liu X."/>
            <person name="Wang F."/>
            <person name="Yang Y."/>
            <person name="An X."/>
            <person name="Dong Z."/>
            <person name="Zhang K."/>
            <person name="Zhang X."/>
            <person name="Luo M.C."/>
            <person name="Dvorak J."/>
            <person name="Tong Y."/>
            <person name="Wang J."/>
            <person name="Yang H."/>
            <person name="Li Z."/>
            <person name="Wang D."/>
            <person name="Zhang A."/>
            <person name="Wang J."/>
        </authorList>
    </citation>
    <scope>NUCLEOTIDE SEQUENCE</scope>
    <source>
        <strain evidence="5">cv. G1812</strain>
    </source>
</reference>
<reference evidence="4" key="2">
    <citation type="submission" date="2018-03" db="EMBL/GenBank/DDBJ databases">
        <title>The Triticum urartu genome reveals the dynamic nature of wheat genome evolution.</title>
        <authorList>
            <person name="Ling H."/>
            <person name="Ma B."/>
            <person name="Shi X."/>
            <person name="Liu H."/>
            <person name="Dong L."/>
            <person name="Sun H."/>
            <person name="Cao Y."/>
            <person name="Gao Q."/>
            <person name="Zheng S."/>
            <person name="Li Y."/>
            <person name="Yu Y."/>
            <person name="Du H."/>
            <person name="Qi M."/>
            <person name="Li Y."/>
            <person name="Yu H."/>
            <person name="Cui Y."/>
            <person name="Wang N."/>
            <person name="Chen C."/>
            <person name="Wu H."/>
            <person name="Zhao Y."/>
            <person name="Zhang J."/>
            <person name="Li Y."/>
            <person name="Zhou W."/>
            <person name="Zhang B."/>
            <person name="Hu W."/>
            <person name="Eijk M."/>
            <person name="Tang J."/>
            <person name="Witsenboer H."/>
            <person name="Zhao S."/>
            <person name="Li Z."/>
            <person name="Zhang A."/>
            <person name="Wang D."/>
            <person name="Liang C."/>
        </authorList>
    </citation>
    <scope>NUCLEOTIDE SEQUENCE [LARGE SCALE GENOMIC DNA]</scope>
    <source>
        <strain evidence="4">cv. G1812</strain>
    </source>
</reference>
<gene>
    <name evidence="4" type="primary">LOC125509580</name>
</gene>
<evidence type="ECO:0000313" key="5">
    <source>
        <dbReference type="Proteomes" id="UP000015106"/>
    </source>
</evidence>
<evidence type="ECO:0000256" key="1">
    <source>
        <dbReference type="ARBA" id="ARBA00010515"/>
    </source>
</evidence>
<sequence>MDPDEEVEFDLSPFAIVYKSGRVQRSGLTSRKSPGTDATTGVTSKDVVIDAGTGLAARLFLPKSVPESQKLPVLVYFHGGAYVAESAFSARYTSYVNALVAAARVVAVSVEYRLAPEHPLPAGYDDAWAALRWTATSCVSAGPETEPWLADHGDPTRIFVAGNSSGGNMAHNVVMRAGKEGLRGGARVEGMVLLHPLFLGKAPVPSEGTDTTATAERNWRFVCAGNYGLDHPLSNPLLMPPEEWAALGCRRALVTAAELDPSRDRARMYVEALRGSAWGGEEAVLYETEGEGHMYYFSKAARSNSVVPEKAAKEMAIVVSFIKRVTCTSPSDCNIRSTL</sequence>
<dbReference type="Pfam" id="PF07859">
    <property type="entry name" value="Abhydrolase_3"/>
    <property type="match status" value="1"/>
</dbReference>
<dbReference type="Gene3D" id="3.40.50.1820">
    <property type="entry name" value="alpha/beta hydrolase"/>
    <property type="match status" value="1"/>
</dbReference>
<protein>
    <recommendedName>
        <fullName evidence="3">Alpha/beta hydrolase fold-3 domain-containing protein</fullName>
    </recommendedName>
</protein>
<evidence type="ECO:0000313" key="4">
    <source>
        <dbReference type="EnsemblPlants" id="TuG1812G0500002724.01.T01.cds282342"/>
    </source>
</evidence>
<dbReference type="OrthoDB" id="408631at2759"/>
<keyword evidence="5" id="KW-1185">Reference proteome</keyword>